<accession>A0A914DYF9</accession>
<evidence type="ECO:0000256" key="2">
    <source>
        <dbReference type="ARBA" id="ARBA00004496"/>
    </source>
</evidence>
<dbReference type="InterPro" id="IPR036322">
    <property type="entry name" value="WD40_repeat_dom_sf"/>
</dbReference>
<evidence type="ECO:0000259" key="11">
    <source>
        <dbReference type="Pfam" id="PF03178"/>
    </source>
</evidence>
<proteinExistence type="inferred from homology"/>
<dbReference type="Gene3D" id="2.130.10.10">
    <property type="entry name" value="YVTN repeat-like/Quinoprotein amine dehydrogenase"/>
    <property type="match status" value="3"/>
</dbReference>
<evidence type="ECO:0000256" key="3">
    <source>
        <dbReference type="ARBA" id="ARBA00004906"/>
    </source>
</evidence>
<evidence type="ECO:0000256" key="4">
    <source>
        <dbReference type="ARBA" id="ARBA00007453"/>
    </source>
</evidence>
<dbReference type="InterPro" id="IPR004871">
    <property type="entry name" value="RSE1/DDB1/CPSF1_C"/>
</dbReference>
<keyword evidence="10" id="KW-0539">Nucleus</keyword>
<dbReference type="Gene3D" id="1.10.150.910">
    <property type="match status" value="1"/>
</dbReference>
<sequence length="1135" mass="126511">MVTKNYIVSAQKPTVVNAAVFGFFRNAQEQDLVIARINRIELLLVTSEGLKPHREIPIFGRIGVIKSFRIPGENVDSLLILTVKYHLAIITFEENGDVRTRASGNIADRVGRPSETGIIACAHSSGLLAIRLYDGLLKIIQWEDGRELKCFNVRFEDHNVTDFAFLDTGEKSKPTIGYICQDNHGRHLKVCEIDIHEKELSSALWKQENIESEASLLIPISRPYSGLIIVGQESISYHKSGNQYTAIAPPLIHTAHFNCFGKIDTERFLLGDISGRLFMLLLVVEQNMDELWEVKDLKVELIGDISIPECLVYLDNSVVFVGSKFGDSQLIRLSSEPVDLETNSFVVVLDSYPNLGPIRDLVIINADGQNQVVTCSGGFKEGSLRIIRSGIGIEEHANVELSGVKALFTLRFLSELDNYLVASFIDETHLLKLNGEELEDTEINGFDVNAPTLWAGSISSEQILQITNKNVSIVSTNGVVVSWNCPSKISLCSVNAPTGQIALASSATIYYLEVVGDQLNLVAETVCEFEIACIDISPIHENDTSKLCAVGFWTEMSVALYSISPQFKRIVREKITGDVLPRSLLILTMEEIVYLLVALGDGTLYYYQIDMETGSLNGQKKVTIGTQPTMLRKFKSRDVANVFACSDRPAVIYSSNQKLSFSNVNLRLVTQMCPLNSEAYQDCLVMSDGEALIIGTIDDIQKLHIRTVPLGECVSRIAYQPETNTIAILTYRVESVLPGGIRSCRPSVSTQCTSRTANTYNPARFASKSIEQDEIQVHSVCILDANTFETLHVYELGQGENGMSLISTTLGDETTPLYTVGTGITSPDDIECKQGRLLIFQVLPGHETGKLRLIAEKEVKGALLSQASLQNKLICSINSSVRLFEWTSERELRLECSHFNFVYALYLKTKGDLVLVGDLMRSTCLLSYKQIESTFEEIARDYNTEWLTAVEIIDSDAFIGAENCYNLYTTEKDINAQTEEEKMRLQQIGMYYLGEMVNVFCRGSLMPNQIEMNSQYSNPILYGTSDGGLGVIIQLSDSLYNFVRELESRIAQETKNCMRIDHQQYRNFCTEKRNEPVSGFVDGDLVETIADMPRERVEQIIKGLTLPVDSSSSSRDKSATVEEVLKIVEDLTRMH</sequence>
<organism evidence="14 15">
    <name type="scientific">Acrobeloides nanus</name>
    <dbReference type="NCBI Taxonomy" id="290746"/>
    <lineage>
        <taxon>Eukaryota</taxon>
        <taxon>Metazoa</taxon>
        <taxon>Ecdysozoa</taxon>
        <taxon>Nematoda</taxon>
        <taxon>Chromadorea</taxon>
        <taxon>Rhabditida</taxon>
        <taxon>Tylenchina</taxon>
        <taxon>Cephalobomorpha</taxon>
        <taxon>Cephaloboidea</taxon>
        <taxon>Cephalobidae</taxon>
        <taxon>Acrobeloides</taxon>
    </lineage>
</organism>
<dbReference type="AlphaFoldDB" id="A0A914DYF9"/>
<evidence type="ECO:0000256" key="6">
    <source>
        <dbReference type="ARBA" id="ARBA00022490"/>
    </source>
</evidence>
<dbReference type="InterPro" id="IPR018846">
    <property type="entry name" value="Beta-prop_RSE1/DDB1/CPSF1_1st"/>
</dbReference>
<feature type="domain" description="RSE1/DDB1/CPSF1 first beta-propeller" evidence="12">
    <location>
        <begin position="15"/>
        <end position="348"/>
    </location>
</feature>
<keyword evidence="7" id="KW-0227">DNA damage</keyword>
<feature type="domain" description="RSE1/DDB1/CPSF1 C-terminal" evidence="11">
    <location>
        <begin position="779"/>
        <end position="1089"/>
    </location>
</feature>
<evidence type="ECO:0000259" key="12">
    <source>
        <dbReference type="Pfam" id="PF10433"/>
    </source>
</evidence>
<keyword evidence="9" id="KW-0234">DNA repair</keyword>
<evidence type="ECO:0000313" key="15">
    <source>
        <dbReference type="WBParaSite" id="ACRNAN_scaffold4344.g20149.t1"/>
    </source>
</evidence>
<dbReference type="GO" id="GO:0003677">
    <property type="term" value="F:DNA binding"/>
    <property type="evidence" value="ECO:0007669"/>
    <property type="project" value="UniProtKB-KW"/>
</dbReference>
<evidence type="ECO:0000256" key="10">
    <source>
        <dbReference type="ARBA" id="ARBA00023242"/>
    </source>
</evidence>
<reference evidence="15" key="1">
    <citation type="submission" date="2022-11" db="UniProtKB">
        <authorList>
            <consortium name="WormBaseParasite"/>
        </authorList>
    </citation>
    <scope>IDENTIFICATION</scope>
</reference>
<dbReference type="PANTHER" id="PTHR10644">
    <property type="entry name" value="DNA REPAIR/RNA PROCESSING CPSF FAMILY"/>
    <property type="match status" value="1"/>
</dbReference>
<evidence type="ECO:0000256" key="5">
    <source>
        <dbReference type="ARBA" id="ARBA00014577"/>
    </source>
</evidence>
<feature type="domain" description="RSE1/DDB1/CPSF1 second beta-propeller" evidence="13">
    <location>
        <begin position="393"/>
        <end position="697"/>
    </location>
</feature>
<dbReference type="WBParaSite" id="ACRNAN_scaffold4344.g20149.t1">
    <property type="protein sequence ID" value="ACRNAN_scaffold4344.g20149.t1"/>
    <property type="gene ID" value="ACRNAN_scaffold4344.g20149"/>
</dbReference>
<dbReference type="FunFam" id="2.130.10.10:FF:000073">
    <property type="entry name" value="DNA damage-binding protein 1"/>
    <property type="match status" value="1"/>
</dbReference>
<evidence type="ECO:0000256" key="8">
    <source>
        <dbReference type="ARBA" id="ARBA00023125"/>
    </source>
</evidence>
<dbReference type="InterPro" id="IPR058543">
    <property type="entry name" value="Beta-prop_RSE1/DDB1/CPSF1_2nd"/>
</dbReference>
<keyword evidence="6" id="KW-0963">Cytoplasm</keyword>
<dbReference type="SUPFAM" id="SSF50978">
    <property type="entry name" value="WD40 repeat-like"/>
    <property type="match status" value="2"/>
</dbReference>
<dbReference type="GO" id="GO:0005634">
    <property type="term" value="C:nucleus"/>
    <property type="evidence" value="ECO:0007669"/>
    <property type="project" value="UniProtKB-SubCell"/>
</dbReference>
<evidence type="ECO:0000259" key="13">
    <source>
        <dbReference type="Pfam" id="PF23726"/>
    </source>
</evidence>
<comment type="subcellular location">
    <subcellularLocation>
        <location evidence="2">Cytoplasm</location>
    </subcellularLocation>
    <subcellularLocation>
        <location evidence="1">Nucleus</location>
    </subcellularLocation>
</comment>
<evidence type="ECO:0000256" key="7">
    <source>
        <dbReference type="ARBA" id="ARBA00022763"/>
    </source>
</evidence>
<dbReference type="GO" id="GO:0005737">
    <property type="term" value="C:cytoplasm"/>
    <property type="evidence" value="ECO:0007669"/>
    <property type="project" value="UniProtKB-SubCell"/>
</dbReference>
<comment type="similarity">
    <text evidence="4">Belongs to the DDB1 family.</text>
</comment>
<comment type="pathway">
    <text evidence="3">Protein modification; protein ubiquitination.</text>
</comment>
<evidence type="ECO:0000256" key="1">
    <source>
        <dbReference type="ARBA" id="ARBA00004123"/>
    </source>
</evidence>
<evidence type="ECO:0000256" key="9">
    <source>
        <dbReference type="ARBA" id="ARBA00023204"/>
    </source>
</evidence>
<protein>
    <recommendedName>
        <fullName evidence="5">DNA damage-binding protein 1</fullName>
    </recommendedName>
</protein>
<dbReference type="GO" id="GO:0006281">
    <property type="term" value="P:DNA repair"/>
    <property type="evidence" value="ECO:0007669"/>
    <property type="project" value="UniProtKB-KW"/>
</dbReference>
<dbReference type="Proteomes" id="UP000887540">
    <property type="component" value="Unplaced"/>
</dbReference>
<dbReference type="Pfam" id="PF10433">
    <property type="entry name" value="Beta-prop_RSE1_1st"/>
    <property type="match status" value="1"/>
</dbReference>
<dbReference type="InterPro" id="IPR015943">
    <property type="entry name" value="WD40/YVTN_repeat-like_dom_sf"/>
</dbReference>
<evidence type="ECO:0000313" key="14">
    <source>
        <dbReference type="Proteomes" id="UP000887540"/>
    </source>
</evidence>
<name>A0A914DYF9_9BILA</name>
<keyword evidence="8" id="KW-0238">DNA-binding</keyword>
<dbReference type="InterPro" id="IPR050358">
    <property type="entry name" value="RSE1/DDB1/CFT1"/>
</dbReference>
<dbReference type="Pfam" id="PF03178">
    <property type="entry name" value="CPSF_A"/>
    <property type="match status" value="1"/>
</dbReference>
<dbReference type="Pfam" id="PF23726">
    <property type="entry name" value="Beta-prop_RSE1_2nd"/>
    <property type="match status" value="1"/>
</dbReference>
<keyword evidence="14" id="KW-1185">Reference proteome</keyword>